<feature type="compositionally biased region" description="Polar residues" evidence="1">
    <location>
        <begin position="453"/>
        <end position="462"/>
    </location>
</feature>
<dbReference type="InterPro" id="IPR000160">
    <property type="entry name" value="GGDEF_dom"/>
</dbReference>
<dbReference type="RefSeq" id="WP_169491237.1">
    <property type="nucleotide sequence ID" value="NZ_JABBGJ010000097.1"/>
</dbReference>
<dbReference type="PROSITE" id="PS50887">
    <property type="entry name" value="GGDEF"/>
    <property type="match status" value="1"/>
</dbReference>
<dbReference type="EMBL" id="JABBGJ010000097">
    <property type="protein sequence ID" value="NMM04507.1"/>
    <property type="molecule type" value="Genomic_DNA"/>
</dbReference>
<evidence type="ECO:0000313" key="6">
    <source>
        <dbReference type="Proteomes" id="UP000544134"/>
    </source>
</evidence>
<dbReference type="Gene3D" id="3.30.450.20">
    <property type="entry name" value="PAS domain"/>
    <property type="match status" value="1"/>
</dbReference>
<dbReference type="PANTHER" id="PTHR46663:SF4">
    <property type="entry name" value="DIGUANYLATE CYCLASE DGCT-RELATED"/>
    <property type="match status" value="1"/>
</dbReference>
<dbReference type="Pfam" id="PF00990">
    <property type="entry name" value="GGDEF"/>
    <property type="match status" value="1"/>
</dbReference>
<feature type="domain" description="GGDEF" evidence="4">
    <location>
        <begin position="295"/>
        <end position="428"/>
    </location>
</feature>
<dbReference type="InterPro" id="IPR029787">
    <property type="entry name" value="Nucleotide_cyclase"/>
</dbReference>
<dbReference type="FunFam" id="3.30.70.270:FF:000001">
    <property type="entry name" value="Diguanylate cyclase domain protein"/>
    <property type="match status" value="1"/>
</dbReference>
<protein>
    <submittedName>
        <fullName evidence="5">Diguanylate cyclase</fullName>
    </submittedName>
</protein>
<organism evidence="5 6">
    <name type="scientific">Paraburkholderia polaris</name>
    <dbReference type="NCBI Taxonomy" id="2728848"/>
    <lineage>
        <taxon>Bacteria</taxon>
        <taxon>Pseudomonadati</taxon>
        <taxon>Pseudomonadota</taxon>
        <taxon>Betaproteobacteria</taxon>
        <taxon>Burkholderiales</taxon>
        <taxon>Burkholderiaceae</taxon>
        <taxon>Paraburkholderia</taxon>
    </lineage>
</organism>
<dbReference type="SMART" id="SM00267">
    <property type="entry name" value="GGDEF"/>
    <property type="match status" value="1"/>
</dbReference>
<dbReference type="NCBIfam" id="TIGR00229">
    <property type="entry name" value="sensory_box"/>
    <property type="match status" value="1"/>
</dbReference>
<dbReference type="Gene3D" id="3.30.70.270">
    <property type="match status" value="1"/>
</dbReference>
<proteinExistence type="predicted"/>
<dbReference type="SUPFAM" id="SSF55785">
    <property type="entry name" value="PYP-like sensor domain (PAS domain)"/>
    <property type="match status" value="1"/>
</dbReference>
<dbReference type="SUPFAM" id="SSF55073">
    <property type="entry name" value="Nucleotide cyclase"/>
    <property type="match status" value="1"/>
</dbReference>
<dbReference type="GO" id="GO:0003824">
    <property type="term" value="F:catalytic activity"/>
    <property type="evidence" value="ECO:0007669"/>
    <property type="project" value="UniProtKB-ARBA"/>
</dbReference>
<evidence type="ECO:0000259" key="4">
    <source>
        <dbReference type="PROSITE" id="PS50887"/>
    </source>
</evidence>
<feature type="domain" description="PAC" evidence="3">
    <location>
        <begin position="206"/>
        <end position="263"/>
    </location>
</feature>
<sequence length="462" mass="50172">MSTSNADANDLESEYEALLSFMYLSPVGIVRSDKSGLVDMMNPLAAQLLMPLVKGGGIENIFDSLASVAPELRNLVASFEVERGPVCENHRVFVTPARDGAVVLACSIIKVGANLLMTVLTDISRQVDAERRARQTESWLAGIYTSVNDFAFFTLDAEGCIESWNPSVGQLTGFAETDVVGRTLSRFYAHDDIVLHRSPAHIALTRDEGWHVEECWCETKSGRRYWGQILIAVLREEEGDISGYSVVLRDVTERKVTSDNLARLLTTDHLTGVLSRAHFFEIAGSEVARAKRHSRALSVVMLDADYFKRINDTAGHQAGDEVLKRIADEAKGLLRESDTVARLGGEEFILMLPSTTTNEAMAVAERLRVAVERARIDTAVGQLKATVSLGVASLSPANPTLEGLLAAADRALYDAKRAGRNCVRGGFADPTDVDCSVCEDGKASETDGCPATATENDNSNSR</sequence>
<dbReference type="SMART" id="SM00091">
    <property type="entry name" value="PAS"/>
    <property type="match status" value="1"/>
</dbReference>
<gene>
    <name evidence="5" type="ORF">HHL24_42560</name>
</gene>
<reference evidence="5 6" key="1">
    <citation type="submission" date="2020-04" db="EMBL/GenBank/DDBJ databases">
        <title>Paraburkholderia sp. RP-4-7 isolated from soil.</title>
        <authorList>
            <person name="Dahal R.H."/>
        </authorList>
    </citation>
    <scope>NUCLEOTIDE SEQUENCE [LARGE SCALE GENOMIC DNA]</scope>
    <source>
        <strain evidence="5 6">RP-4-7</strain>
    </source>
</reference>
<dbReference type="PROSITE" id="PS50112">
    <property type="entry name" value="PAS"/>
    <property type="match status" value="1"/>
</dbReference>
<evidence type="ECO:0000259" key="2">
    <source>
        <dbReference type="PROSITE" id="PS50112"/>
    </source>
</evidence>
<dbReference type="InterPro" id="IPR035965">
    <property type="entry name" value="PAS-like_dom_sf"/>
</dbReference>
<dbReference type="CDD" id="cd00130">
    <property type="entry name" value="PAS"/>
    <property type="match status" value="1"/>
</dbReference>
<name>A0A848J031_9BURK</name>
<dbReference type="InterPro" id="IPR000700">
    <property type="entry name" value="PAS-assoc_C"/>
</dbReference>
<dbReference type="Pfam" id="PF13426">
    <property type="entry name" value="PAS_9"/>
    <property type="match status" value="1"/>
</dbReference>
<dbReference type="CDD" id="cd01949">
    <property type="entry name" value="GGDEF"/>
    <property type="match status" value="1"/>
</dbReference>
<keyword evidence="6" id="KW-1185">Reference proteome</keyword>
<dbReference type="InterPro" id="IPR043128">
    <property type="entry name" value="Rev_trsase/Diguanyl_cyclase"/>
</dbReference>
<dbReference type="InterPro" id="IPR000014">
    <property type="entry name" value="PAS"/>
</dbReference>
<evidence type="ECO:0000259" key="3">
    <source>
        <dbReference type="PROSITE" id="PS50113"/>
    </source>
</evidence>
<comment type="caution">
    <text evidence="5">The sequence shown here is derived from an EMBL/GenBank/DDBJ whole genome shotgun (WGS) entry which is preliminary data.</text>
</comment>
<evidence type="ECO:0000313" key="5">
    <source>
        <dbReference type="EMBL" id="NMM04507.1"/>
    </source>
</evidence>
<dbReference type="Proteomes" id="UP000544134">
    <property type="component" value="Unassembled WGS sequence"/>
</dbReference>
<feature type="region of interest" description="Disordered" evidence="1">
    <location>
        <begin position="439"/>
        <end position="462"/>
    </location>
</feature>
<accession>A0A848J031</accession>
<dbReference type="InterPro" id="IPR052163">
    <property type="entry name" value="DGC-Regulatory_Protein"/>
</dbReference>
<feature type="domain" description="PAS" evidence="2">
    <location>
        <begin position="152"/>
        <end position="207"/>
    </location>
</feature>
<dbReference type="PANTHER" id="PTHR46663">
    <property type="entry name" value="DIGUANYLATE CYCLASE DGCT-RELATED"/>
    <property type="match status" value="1"/>
</dbReference>
<dbReference type="NCBIfam" id="TIGR00254">
    <property type="entry name" value="GGDEF"/>
    <property type="match status" value="1"/>
</dbReference>
<evidence type="ECO:0000256" key="1">
    <source>
        <dbReference type="SAM" id="MobiDB-lite"/>
    </source>
</evidence>
<dbReference type="AlphaFoldDB" id="A0A848J031"/>
<dbReference type="PROSITE" id="PS50113">
    <property type="entry name" value="PAC"/>
    <property type="match status" value="1"/>
</dbReference>